<gene>
    <name evidence="2" type="ORF">SSQG_00975</name>
</gene>
<dbReference type="STRING" id="591159.SSQG_00975"/>
<dbReference type="EMBL" id="GG657757">
    <property type="protein sequence ID" value="EFL30457.1"/>
    <property type="molecule type" value="Genomic_DNA"/>
</dbReference>
<reference evidence="3" key="1">
    <citation type="submission" date="2009-02" db="EMBL/GenBank/DDBJ databases">
        <title>Annotation of Streptomyces viridochromogenes strain DSM 40736.</title>
        <authorList>
            <consortium name="The Broad Institute Genome Sequencing Platform"/>
            <consortium name="Broad Institute Microbial Sequencing Center"/>
            <person name="Fischbach M."/>
            <person name="Godfrey P."/>
            <person name="Ward D."/>
            <person name="Young S."/>
            <person name="Zeng Q."/>
            <person name="Koehrsen M."/>
            <person name="Alvarado L."/>
            <person name="Berlin A.M."/>
            <person name="Bochicchio J."/>
            <person name="Borenstein D."/>
            <person name="Chapman S.B."/>
            <person name="Chen Z."/>
            <person name="Engels R."/>
            <person name="Freedman E."/>
            <person name="Gellesch M."/>
            <person name="Goldberg J."/>
            <person name="Griggs A."/>
            <person name="Gujja S."/>
            <person name="Heilman E.R."/>
            <person name="Heiman D.I."/>
            <person name="Hepburn T.A."/>
            <person name="Howarth C."/>
            <person name="Jen D."/>
            <person name="Larson L."/>
            <person name="Lewis B."/>
            <person name="Mehta T."/>
            <person name="Park D."/>
            <person name="Pearson M."/>
            <person name="Richards J."/>
            <person name="Roberts A."/>
            <person name="Saif S."/>
            <person name="Shea T.D."/>
            <person name="Shenoy N."/>
            <person name="Sisk P."/>
            <person name="Stolte C."/>
            <person name="Sykes S.N."/>
            <person name="Thomson T."/>
            <person name="Walk T."/>
            <person name="White J."/>
            <person name="Yandava C."/>
            <person name="Straight P."/>
            <person name="Clardy J."/>
            <person name="Hung D."/>
            <person name="Kolter R."/>
            <person name="Mekalanos J."/>
            <person name="Walker S."/>
            <person name="Walsh C.T."/>
            <person name="Wieland-Brown L.C."/>
            <person name="Haas B."/>
            <person name="Nusbaum C."/>
            <person name="Birren B."/>
        </authorList>
    </citation>
    <scope>NUCLEOTIDE SEQUENCE [LARGE SCALE GENOMIC DNA]</scope>
    <source>
        <strain evidence="3">DSM 40736 / JCM 4977 / BCRC 1201 / Tue 494</strain>
    </source>
</reference>
<protein>
    <submittedName>
        <fullName evidence="2">Predicted protein</fullName>
    </submittedName>
</protein>
<dbReference type="Proteomes" id="UP000004184">
    <property type="component" value="Unassembled WGS sequence"/>
</dbReference>
<proteinExistence type="predicted"/>
<feature type="region of interest" description="Disordered" evidence="1">
    <location>
        <begin position="60"/>
        <end position="82"/>
    </location>
</feature>
<dbReference type="HOGENOM" id="CLU_2556976_0_0_11"/>
<evidence type="ECO:0000313" key="2">
    <source>
        <dbReference type="EMBL" id="EFL30457.1"/>
    </source>
</evidence>
<name>D9XDS8_STRVT</name>
<keyword evidence="3" id="KW-1185">Reference proteome</keyword>
<feature type="region of interest" description="Disordered" evidence="1">
    <location>
        <begin position="1"/>
        <end position="24"/>
    </location>
</feature>
<evidence type="ECO:0000313" key="3">
    <source>
        <dbReference type="Proteomes" id="UP000004184"/>
    </source>
</evidence>
<organism evidence="2 3">
    <name type="scientific">Streptomyces viridochromogenes (strain DSM 40736 / JCM 4977 / BCRC 1201 / Tue 494)</name>
    <dbReference type="NCBI Taxonomy" id="591159"/>
    <lineage>
        <taxon>Bacteria</taxon>
        <taxon>Bacillati</taxon>
        <taxon>Actinomycetota</taxon>
        <taxon>Actinomycetes</taxon>
        <taxon>Kitasatosporales</taxon>
        <taxon>Streptomycetaceae</taxon>
        <taxon>Streptomyces</taxon>
    </lineage>
</organism>
<sequence>MADADKDNPQRSAAELPGVSPPARAVHLVTLPGRPWRTVTHARNARILINARFSSEQRMIPGASEAKHGSFRRGTQAGGACD</sequence>
<accession>D9XDS8</accession>
<evidence type="ECO:0000256" key="1">
    <source>
        <dbReference type="SAM" id="MobiDB-lite"/>
    </source>
</evidence>
<dbReference type="AlphaFoldDB" id="D9XDS8"/>